<dbReference type="EMBL" id="MGIV01000018">
    <property type="protein sequence ID" value="OGM93988.1"/>
    <property type="molecule type" value="Genomic_DNA"/>
</dbReference>
<organism evidence="1 2">
    <name type="scientific">Candidatus Wolfebacteria bacterium RIFOXYD1_FULL_48_65</name>
    <dbReference type="NCBI Taxonomy" id="1802561"/>
    <lineage>
        <taxon>Bacteria</taxon>
        <taxon>Candidatus Wolfeibacteriota</taxon>
    </lineage>
</organism>
<proteinExistence type="predicted"/>
<evidence type="ECO:0000313" key="1">
    <source>
        <dbReference type="EMBL" id="OGM93988.1"/>
    </source>
</evidence>
<gene>
    <name evidence="1" type="ORF">A2610_03675</name>
</gene>
<evidence type="ECO:0000313" key="2">
    <source>
        <dbReference type="Proteomes" id="UP000179057"/>
    </source>
</evidence>
<reference evidence="1 2" key="1">
    <citation type="journal article" date="2016" name="Nat. Commun.">
        <title>Thousands of microbial genomes shed light on interconnected biogeochemical processes in an aquifer system.</title>
        <authorList>
            <person name="Anantharaman K."/>
            <person name="Brown C.T."/>
            <person name="Hug L.A."/>
            <person name="Sharon I."/>
            <person name="Castelle C.J."/>
            <person name="Probst A.J."/>
            <person name="Thomas B.C."/>
            <person name="Singh A."/>
            <person name="Wilkins M.J."/>
            <person name="Karaoz U."/>
            <person name="Brodie E.L."/>
            <person name="Williams K.H."/>
            <person name="Hubbard S.S."/>
            <person name="Banfield J.F."/>
        </authorList>
    </citation>
    <scope>NUCLEOTIDE SEQUENCE [LARGE SCALE GENOMIC DNA]</scope>
</reference>
<dbReference type="Proteomes" id="UP000179057">
    <property type="component" value="Unassembled WGS sequence"/>
</dbReference>
<name>A0A1F8E197_9BACT</name>
<accession>A0A1F8E197</accession>
<dbReference type="AlphaFoldDB" id="A0A1F8E197"/>
<protein>
    <submittedName>
        <fullName evidence="1">Uncharacterized protein</fullName>
    </submittedName>
</protein>
<comment type="caution">
    <text evidence="1">The sequence shown here is derived from an EMBL/GenBank/DDBJ whole genome shotgun (WGS) entry which is preliminary data.</text>
</comment>
<sequence>MDPQNKDFIKHLIKGKIAEIIFEQMFRESGKYTILRSGYEYTLPELAQYQHIAEIKAVMENIRNAPDFILVSQDKTEVHLVEVKYRANRYTNEVNELATNLLVRWNPSWLFVACPDGFFFEPCNTIANKEGEIGPLFEKWVAPEIQAEYLKLLNEFEPKG</sequence>